<keyword evidence="2" id="KW-0808">Transferase</keyword>
<dbReference type="Pfam" id="PF13649">
    <property type="entry name" value="Methyltransf_25"/>
    <property type="match status" value="1"/>
</dbReference>
<dbReference type="EMBL" id="CP049945">
    <property type="protein sequence ID" value="QRF06016.1"/>
    <property type="molecule type" value="Genomic_DNA"/>
</dbReference>
<evidence type="ECO:0000313" key="2">
    <source>
        <dbReference type="EMBL" id="QRF06016.1"/>
    </source>
</evidence>
<dbReference type="SUPFAM" id="SSF53335">
    <property type="entry name" value="S-adenosyl-L-methionine-dependent methyltransferases"/>
    <property type="match status" value="1"/>
</dbReference>
<dbReference type="InterPro" id="IPR029063">
    <property type="entry name" value="SAM-dependent_MTases_sf"/>
</dbReference>
<evidence type="ECO:0000313" key="3">
    <source>
        <dbReference type="Proteomes" id="UP000596311"/>
    </source>
</evidence>
<dbReference type="GO" id="GO:0032259">
    <property type="term" value="P:methylation"/>
    <property type="evidence" value="ECO:0007669"/>
    <property type="project" value="UniProtKB-KW"/>
</dbReference>
<keyword evidence="3" id="KW-1185">Reference proteome</keyword>
<dbReference type="RefSeq" id="WP_129851100.1">
    <property type="nucleotide sequence ID" value="NZ_CP049945.1"/>
</dbReference>
<sequence>MDRYSSLTGQGWQVTATGISAVAVERIAAPSRSHGRGDRITAVQHDLHRSFPRDRFDLIVAHYLHIPCDRDRVPALRPAARALRPGGRSAPVAGL</sequence>
<keyword evidence="2" id="KW-0489">Methyltransferase</keyword>
<proteinExistence type="predicted"/>
<dbReference type="GO" id="GO:0008168">
    <property type="term" value="F:methyltransferase activity"/>
    <property type="evidence" value="ECO:0007669"/>
    <property type="project" value="UniProtKB-KW"/>
</dbReference>
<name>A0ABX7EQ80_9ACTN</name>
<dbReference type="CDD" id="cd02440">
    <property type="entry name" value="AdoMet_MTases"/>
    <property type="match status" value="1"/>
</dbReference>
<reference evidence="2 3" key="1">
    <citation type="submission" date="2020-03" db="EMBL/GenBank/DDBJ databases">
        <title>Genome mining and metabolic profiling illuminate the polycyclic tetramate macrolactams from Streptomyces koyangensis SCSIO 5802.</title>
        <authorList>
            <person name="Ding W."/>
        </authorList>
    </citation>
    <scope>NUCLEOTIDE SEQUENCE [LARGE SCALE GENOMIC DNA]</scope>
    <source>
        <strain evidence="2 3">SCSIO 5802</strain>
    </source>
</reference>
<protein>
    <submittedName>
        <fullName evidence="2">Class I SAM-dependent methyltransferase</fullName>
    </submittedName>
</protein>
<accession>A0ABX7EQ80</accession>
<feature type="domain" description="Methyltransferase" evidence="1">
    <location>
        <begin position="10"/>
        <end position="87"/>
    </location>
</feature>
<organism evidence="2 3">
    <name type="scientific">Streptomyces koyangensis</name>
    <dbReference type="NCBI Taxonomy" id="188770"/>
    <lineage>
        <taxon>Bacteria</taxon>
        <taxon>Bacillati</taxon>
        <taxon>Actinomycetota</taxon>
        <taxon>Actinomycetes</taxon>
        <taxon>Kitasatosporales</taxon>
        <taxon>Streptomycetaceae</taxon>
        <taxon>Streptomyces</taxon>
        <taxon>Streptomyces aurantiacus group</taxon>
    </lineage>
</organism>
<gene>
    <name evidence="2" type="ORF">G9U55_00040</name>
</gene>
<dbReference type="Gene3D" id="3.40.50.150">
    <property type="entry name" value="Vaccinia Virus protein VP39"/>
    <property type="match status" value="1"/>
</dbReference>
<dbReference type="InterPro" id="IPR041698">
    <property type="entry name" value="Methyltransf_25"/>
</dbReference>
<dbReference type="Proteomes" id="UP000596311">
    <property type="component" value="Chromosome"/>
</dbReference>
<evidence type="ECO:0000259" key="1">
    <source>
        <dbReference type="Pfam" id="PF13649"/>
    </source>
</evidence>